<name>A0A7S4PZQ2_9DINO</name>
<dbReference type="EMBL" id="HBNR01011395">
    <property type="protein sequence ID" value="CAE4567733.1"/>
    <property type="molecule type" value="Transcribed_RNA"/>
</dbReference>
<feature type="region of interest" description="Disordered" evidence="1">
    <location>
        <begin position="175"/>
        <end position="195"/>
    </location>
</feature>
<feature type="compositionally biased region" description="Low complexity" evidence="1">
    <location>
        <begin position="68"/>
        <end position="78"/>
    </location>
</feature>
<reference evidence="2" key="1">
    <citation type="submission" date="2021-01" db="EMBL/GenBank/DDBJ databases">
        <authorList>
            <person name="Corre E."/>
            <person name="Pelletier E."/>
            <person name="Niang G."/>
            <person name="Scheremetjew M."/>
            <person name="Finn R."/>
            <person name="Kale V."/>
            <person name="Holt S."/>
            <person name="Cochrane G."/>
            <person name="Meng A."/>
            <person name="Brown T."/>
            <person name="Cohen L."/>
        </authorList>
    </citation>
    <scope>NUCLEOTIDE SEQUENCE</scope>
    <source>
        <strain evidence="2">CCMP3105</strain>
    </source>
</reference>
<dbReference type="Gene3D" id="1.20.5.190">
    <property type="match status" value="1"/>
</dbReference>
<dbReference type="AlphaFoldDB" id="A0A7S4PZQ2"/>
<proteinExistence type="predicted"/>
<evidence type="ECO:0000313" key="2">
    <source>
        <dbReference type="EMBL" id="CAE4567733.1"/>
    </source>
</evidence>
<feature type="compositionally biased region" description="Low complexity" evidence="1">
    <location>
        <begin position="143"/>
        <end position="156"/>
    </location>
</feature>
<gene>
    <name evidence="2" type="ORF">AMON00008_LOCUS7352</name>
</gene>
<accession>A0A7S4PZQ2</accession>
<dbReference type="Pfam" id="PF00612">
    <property type="entry name" value="IQ"/>
    <property type="match status" value="1"/>
</dbReference>
<feature type="region of interest" description="Disordered" evidence="1">
    <location>
        <begin position="1"/>
        <end position="37"/>
    </location>
</feature>
<feature type="compositionally biased region" description="Pro residues" evidence="1">
    <location>
        <begin position="87"/>
        <end position="100"/>
    </location>
</feature>
<feature type="region of interest" description="Disordered" evidence="1">
    <location>
        <begin position="54"/>
        <end position="156"/>
    </location>
</feature>
<sequence>MAQDGKGPGRQLPCTPTPGRDSGSAGRVHRCQPKHVGRQKPLEPMFCCCNERSKRAKPPEEGEPPAPGQEVAGGSSASSGGGTGAPPDQPLAVPPQPFPSAPAFAGSEPPTEAQRAAPANLKAEALQRSEAAKAATPLASTGEAPAEPVLAPAPLEAEPPAPLAALAPVAEAPAAPAAGADAPAAATATAGRDEAKEAAALKIQAVHRGKIARAEAEAMREEQWKEAKAPAAPAAAAEAPAVAALRAEATPVPAASAGDDEAKEAAALKIQAVHRGKVARAEVEAAREERRRAAEAPAAAS</sequence>
<evidence type="ECO:0000256" key="1">
    <source>
        <dbReference type="SAM" id="MobiDB-lite"/>
    </source>
</evidence>
<feature type="compositionally biased region" description="Low complexity" evidence="1">
    <location>
        <begin position="101"/>
        <end position="110"/>
    </location>
</feature>
<dbReference type="InterPro" id="IPR000048">
    <property type="entry name" value="IQ_motif_EF-hand-BS"/>
</dbReference>
<protein>
    <submittedName>
        <fullName evidence="2">Uncharacterized protein</fullName>
    </submittedName>
</protein>
<feature type="compositionally biased region" description="Low complexity" evidence="1">
    <location>
        <begin position="175"/>
        <end position="190"/>
    </location>
</feature>
<dbReference type="PROSITE" id="PS50096">
    <property type="entry name" value="IQ"/>
    <property type="match status" value="2"/>
</dbReference>
<feature type="compositionally biased region" description="Basic residues" evidence="1">
    <location>
        <begin position="27"/>
        <end position="37"/>
    </location>
</feature>
<organism evidence="2">
    <name type="scientific">Alexandrium monilatum</name>
    <dbReference type="NCBI Taxonomy" id="311494"/>
    <lineage>
        <taxon>Eukaryota</taxon>
        <taxon>Sar</taxon>
        <taxon>Alveolata</taxon>
        <taxon>Dinophyceae</taxon>
        <taxon>Gonyaulacales</taxon>
        <taxon>Pyrocystaceae</taxon>
        <taxon>Alexandrium</taxon>
    </lineage>
</organism>